<proteinExistence type="predicted"/>
<evidence type="ECO:0000313" key="1">
    <source>
        <dbReference type="EMBL" id="KAG6966040.1"/>
    </source>
</evidence>
<sequence>MPYRKLQRRLSELRPSKKLHRSSSTVLIALQSIRQLNVRGNDVVVNLGGPRWVNNCGRSTKRLRPIQAL</sequence>
<protein>
    <submittedName>
        <fullName evidence="1">Uncharacterized protein</fullName>
    </submittedName>
</protein>
<accession>A0A8J5J6N8</accession>
<name>A0A8J5J6N8_9STRA</name>
<dbReference type="AlphaFoldDB" id="A0A8J5J6N8"/>
<organism evidence="1 2">
    <name type="scientific">Phytophthora aleatoria</name>
    <dbReference type="NCBI Taxonomy" id="2496075"/>
    <lineage>
        <taxon>Eukaryota</taxon>
        <taxon>Sar</taxon>
        <taxon>Stramenopiles</taxon>
        <taxon>Oomycota</taxon>
        <taxon>Peronosporomycetes</taxon>
        <taxon>Peronosporales</taxon>
        <taxon>Peronosporaceae</taxon>
        <taxon>Phytophthora</taxon>
    </lineage>
</organism>
<gene>
    <name evidence="1" type="ORF">JG688_00006962</name>
</gene>
<dbReference type="Proteomes" id="UP000709295">
    <property type="component" value="Unassembled WGS sequence"/>
</dbReference>
<keyword evidence="2" id="KW-1185">Reference proteome</keyword>
<reference evidence="1" key="1">
    <citation type="submission" date="2021-01" db="EMBL/GenBank/DDBJ databases">
        <title>Phytophthora aleatoria, a newly-described species from Pinus radiata is distinct from Phytophthora cactorum isolates based on comparative genomics.</title>
        <authorList>
            <person name="Mcdougal R."/>
            <person name="Panda P."/>
            <person name="Williams N."/>
            <person name="Studholme D.J."/>
        </authorList>
    </citation>
    <scope>NUCLEOTIDE SEQUENCE</scope>
    <source>
        <strain evidence="1">NZFS 4037</strain>
    </source>
</reference>
<dbReference type="EMBL" id="JAENGY010000317">
    <property type="protein sequence ID" value="KAG6966040.1"/>
    <property type="molecule type" value="Genomic_DNA"/>
</dbReference>
<comment type="caution">
    <text evidence="1">The sequence shown here is derived from an EMBL/GenBank/DDBJ whole genome shotgun (WGS) entry which is preliminary data.</text>
</comment>
<evidence type="ECO:0000313" key="2">
    <source>
        <dbReference type="Proteomes" id="UP000709295"/>
    </source>
</evidence>